<dbReference type="GO" id="GO:0008168">
    <property type="term" value="F:methyltransferase activity"/>
    <property type="evidence" value="ECO:0007669"/>
    <property type="project" value="UniProtKB-KW"/>
</dbReference>
<dbReference type="PANTHER" id="PTHR43591:SF102">
    <property type="entry name" value="S-ADENOSYL-L-METHIONINE-DEPENDENT METHYLTRANSFERASE"/>
    <property type="match status" value="1"/>
</dbReference>
<dbReference type="Gene3D" id="3.40.50.150">
    <property type="entry name" value="Vaccinia Virus protein VP39"/>
    <property type="match status" value="1"/>
</dbReference>
<feature type="region of interest" description="Disordered" evidence="2">
    <location>
        <begin position="1"/>
        <end position="58"/>
    </location>
</feature>
<dbReference type="EMBL" id="JAGPXC010000012">
    <property type="protein sequence ID" value="KAH6645161.1"/>
    <property type="molecule type" value="Genomic_DNA"/>
</dbReference>
<dbReference type="AlphaFoldDB" id="A0A9P8RL55"/>
<comment type="similarity">
    <text evidence="1">Belongs to the methyltransferase superfamily. LaeA methyltransferase family.</text>
</comment>
<gene>
    <name evidence="3" type="ORF">BKA67DRAFT_664999</name>
</gene>
<keyword evidence="3" id="KW-0808">Transferase</keyword>
<sequence length="460" mass="52414">MGDQRYRPYDNTDPPQETNYQWVSQDQSAQSQDQYDPQAAMPRALPNPQPFSGGHVYPSQYFPTQGAYQSTNPLVAGNVNPGYMQPLPAANMMYPPSALPQYQQSNFPNSAPLQSQDQYLTAYEPHLVPQFGEVTRRAFTRIKDGKEVYEPSMSRQRGSTIADPASIEEGGRTWQNYREGRYFLPNDAIEQDRLDFNHVPLTMLLNDALHLAPVRNPRRVLDIGTGTGIWAIHFAERNPYSKVIGTDLSMIQPAVHLKLPNIEFHRDDCEGDWIFDEAFDFIHQRLMFTGINDPQALAKKMYDNLEPGGWAEYQDTTIHVESDDRSHIGTAVHQWGHLAMAAAAAKGRDMDVSRKYKDYLTNAGFVDVTEKKLKLWGNHWPSDPVAKKIGKYTCMSCVEAVQAMSVKLLQDGLEWPVKDVEGLVRRAQEDMKNPNIRWYLPFYVVYGRKPLPNEIATQRE</sequence>
<dbReference type="Proteomes" id="UP000758603">
    <property type="component" value="Unassembled WGS sequence"/>
</dbReference>
<dbReference type="GO" id="GO:0032259">
    <property type="term" value="P:methylation"/>
    <property type="evidence" value="ECO:0007669"/>
    <property type="project" value="UniProtKB-KW"/>
</dbReference>
<dbReference type="RefSeq" id="XP_045951675.1">
    <property type="nucleotide sequence ID" value="XM_046108478.1"/>
</dbReference>
<dbReference type="GeneID" id="70137369"/>
<dbReference type="Pfam" id="PF13489">
    <property type="entry name" value="Methyltransf_23"/>
    <property type="match status" value="1"/>
</dbReference>
<reference evidence="3" key="1">
    <citation type="journal article" date="2021" name="Nat. Commun.">
        <title>Genetic determinants of endophytism in the Arabidopsis root mycobiome.</title>
        <authorList>
            <person name="Mesny F."/>
            <person name="Miyauchi S."/>
            <person name="Thiergart T."/>
            <person name="Pickel B."/>
            <person name="Atanasova L."/>
            <person name="Karlsson M."/>
            <person name="Huettel B."/>
            <person name="Barry K.W."/>
            <person name="Haridas S."/>
            <person name="Chen C."/>
            <person name="Bauer D."/>
            <person name="Andreopoulos W."/>
            <person name="Pangilinan J."/>
            <person name="LaButti K."/>
            <person name="Riley R."/>
            <person name="Lipzen A."/>
            <person name="Clum A."/>
            <person name="Drula E."/>
            <person name="Henrissat B."/>
            <person name="Kohler A."/>
            <person name="Grigoriev I.V."/>
            <person name="Martin F.M."/>
            <person name="Hacquard S."/>
        </authorList>
    </citation>
    <scope>NUCLEOTIDE SEQUENCE</scope>
    <source>
        <strain evidence="3">MPI-SDFR-AT-0073</strain>
    </source>
</reference>
<evidence type="ECO:0000313" key="3">
    <source>
        <dbReference type="EMBL" id="KAH6645161.1"/>
    </source>
</evidence>
<comment type="caution">
    <text evidence="3">The sequence shown here is derived from an EMBL/GenBank/DDBJ whole genome shotgun (WGS) entry which is preliminary data.</text>
</comment>
<organism evidence="3 4">
    <name type="scientific">Truncatella angustata</name>
    <dbReference type="NCBI Taxonomy" id="152316"/>
    <lineage>
        <taxon>Eukaryota</taxon>
        <taxon>Fungi</taxon>
        <taxon>Dikarya</taxon>
        <taxon>Ascomycota</taxon>
        <taxon>Pezizomycotina</taxon>
        <taxon>Sordariomycetes</taxon>
        <taxon>Xylariomycetidae</taxon>
        <taxon>Amphisphaeriales</taxon>
        <taxon>Sporocadaceae</taxon>
        <taxon>Truncatella</taxon>
    </lineage>
</organism>
<dbReference type="SUPFAM" id="SSF53335">
    <property type="entry name" value="S-adenosyl-L-methionine-dependent methyltransferases"/>
    <property type="match status" value="1"/>
</dbReference>
<feature type="compositionally biased region" description="Polar residues" evidence="2">
    <location>
        <begin position="13"/>
        <end position="23"/>
    </location>
</feature>
<dbReference type="CDD" id="cd02440">
    <property type="entry name" value="AdoMet_MTases"/>
    <property type="match status" value="1"/>
</dbReference>
<feature type="compositionally biased region" description="Basic and acidic residues" evidence="2">
    <location>
        <begin position="1"/>
        <end position="10"/>
    </location>
</feature>
<proteinExistence type="inferred from homology"/>
<protein>
    <submittedName>
        <fullName evidence="3">S-adenosyl-L-methionine-dependent methyltransferase</fullName>
    </submittedName>
</protein>
<dbReference type="OrthoDB" id="506498at2759"/>
<evidence type="ECO:0000313" key="4">
    <source>
        <dbReference type="Proteomes" id="UP000758603"/>
    </source>
</evidence>
<accession>A0A9P8RL55</accession>
<keyword evidence="3" id="KW-0489">Methyltransferase</keyword>
<dbReference type="PANTHER" id="PTHR43591">
    <property type="entry name" value="METHYLTRANSFERASE"/>
    <property type="match status" value="1"/>
</dbReference>
<keyword evidence="4" id="KW-1185">Reference proteome</keyword>
<feature type="compositionally biased region" description="Low complexity" evidence="2">
    <location>
        <begin position="24"/>
        <end position="40"/>
    </location>
</feature>
<evidence type="ECO:0000256" key="1">
    <source>
        <dbReference type="ARBA" id="ARBA00038158"/>
    </source>
</evidence>
<dbReference type="InterPro" id="IPR029063">
    <property type="entry name" value="SAM-dependent_MTases_sf"/>
</dbReference>
<name>A0A9P8RL55_9PEZI</name>
<evidence type="ECO:0000256" key="2">
    <source>
        <dbReference type="SAM" id="MobiDB-lite"/>
    </source>
</evidence>